<organism evidence="2 3">
    <name type="scientific">Iphiclides podalirius</name>
    <name type="common">scarce swallowtail</name>
    <dbReference type="NCBI Taxonomy" id="110791"/>
    <lineage>
        <taxon>Eukaryota</taxon>
        <taxon>Metazoa</taxon>
        <taxon>Ecdysozoa</taxon>
        <taxon>Arthropoda</taxon>
        <taxon>Hexapoda</taxon>
        <taxon>Insecta</taxon>
        <taxon>Pterygota</taxon>
        <taxon>Neoptera</taxon>
        <taxon>Endopterygota</taxon>
        <taxon>Lepidoptera</taxon>
        <taxon>Glossata</taxon>
        <taxon>Ditrysia</taxon>
        <taxon>Papilionoidea</taxon>
        <taxon>Papilionidae</taxon>
        <taxon>Papilioninae</taxon>
        <taxon>Iphiclides</taxon>
    </lineage>
</organism>
<feature type="chain" id="PRO_5046492352" evidence="1">
    <location>
        <begin position="27"/>
        <end position="75"/>
    </location>
</feature>
<reference evidence="2" key="1">
    <citation type="submission" date="2022-03" db="EMBL/GenBank/DDBJ databases">
        <authorList>
            <person name="Martin H S."/>
        </authorList>
    </citation>
    <scope>NUCLEOTIDE SEQUENCE</scope>
</reference>
<dbReference type="EMBL" id="OW152841">
    <property type="protein sequence ID" value="CAH2062288.1"/>
    <property type="molecule type" value="Genomic_DNA"/>
</dbReference>
<accession>A0ABN8IVF3</accession>
<proteinExistence type="predicted"/>
<sequence length="75" mass="8844">MNKATNQFLISIYLLYIIIFSALCHTEELSNPYFEIRSEGRRSFTISKKALLAFRSRKNPTKRIVNFKHLHSLLN</sequence>
<keyword evidence="1" id="KW-0732">Signal</keyword>
<name>A0ABN8IVF3_9NEOP</name>
<gene>
    <name evidence="2" type="ORF">IPOD504_LOCUS11848</name>
</gene>
<feature type="non-terminal residue" evidence="2">
    <location>
        <position position="1"/>
    </location>
</feature>
<evidence type="ECO:0000313" key="2">
    <source>
        <dbReference type="EMBL" id="CAH2062288.1"/>
    </source>
</evidence>
<dbReference type="Proteomes" id="UP000837857">
    <property type="component" value="Chromosome 29"/>
</dbReference>
<evidence type="ECO:0000256" key="1">
    <source>
        <dbReference type="SAM" id="SignalP"/>
    </source>
</evidence>
<protein>
    <submittedName>
        <fullName evidence="2">Uncharacterized protein</fullName>
    </submittedName>
</protein>
<feature type="signal peptide" evidence="1">
    <location>
        <begin position="1"/>
        <end position="26"/>
    </location>
</feature>
<evidence type="ECO:0000313" key="3">
    <source>
        <dbReference type="Proteomes" id="UP000837857"/>
    </source>
</evidence>
<keyword evidence="3" id="KW-1185">Reference proteome</keyword>